<dbReference type="EMBL" id="CP004350">
    <property type="protein sequence ID" value="AHI19198.1"/>
    <property type="molecule type" value="Genomic_DNA"/>
</dbReference>
<dbReference type="RefSeq" id="WP_006823279.1">
    <property type="nucleotide sequence ID" value="NZ_CP004350.1"/>
</dbReference>
<protein>
    <recommendedName>
        <fullName evidence="1">Gcp-like domain-containing protein</fullName>
    </recommendedName>
</protein>
<dbReference type="GeneID" id="82876804"/>
<organism evidence="2 3">
    <name type="scientific">Corynebacterium casei LMG S-19264</name>
    <dbReference type="NCBI Taxonomy" id="1285583"/>
    <lineage>
        <taxon>Bacteria</taxon>
        <taxon>Bacillati</taxon>
        <taxon>Actinomycetota</taxon>
        <taxon>Actinomycetes</taxon>
        <taxon>Mycobacteriales</taxon>
        <taxon>Corynebacteriaceae</taxon>
        <taxon>Corynebacterium</taxon>
    </lineage>
</organism>
<dbReference type="PANTHER" id="PTHR11735">
    <property type="entry name" value="TRNA N6-ADENOSINE THREONYLCARBAMOYLTRANSFERASE"/>
    <property type="match status" value="1"/>
</dbReference>
<dbReference type="Proteomes" id="UP000019226">
    <property type="component" value="Chromosome"/>
</dbReference>
<dbReference type="Pfam" id="PF00814">
    <property type="entry name" value="TsaD"/>
    <property type="match status" value="1"/>
</dbReference>
<evidence type="ECO:0000313" key="2">
    <source>
        <dbReference type="EMBL" id="AHI19198.1"/>
    </source>
</evidence>
<proteinExistence type="predicted"/>
<accession>A0ABM5PMW0</accession>
<dbReference type="InterPro" id="IPR043129">
    <property type="entry name" value="ATPase_NBD"/>
</dbReference>
<feature type="domain" description="Gcp-like" evidence="1">
    <location>
        <begin position="34"/>
        <end position="152"/>
    </location>
</feature>
<keyword evidence="3" id="KW-1185">Reference proteome</keyword>
<evidence type="ECO:0000313" key="3">
    <source>
        <dbReference type="Proteomes" id="UP000019226"/>
    </source>
</evidence>
<reference evidence="3" key="1">
    <citation type="submission" date="2013-02" db="EMBL/GenBank/DDBJ databases">
        <title>The complete genome sequence of Corynebacterium casei LMG S-19264 (=DSM 44701).</title>
        <authorList>
            <person name="Ruckert C."/>
            <person name="Albersmeier A."/>
            <person name="Kalinowski J."/>
        </authorList>
    </citation>
    <scope>NUCLEOTIDE SEQUENCE [LARGE SCALE GENOMIC DNA]</scope>
    <source>
        <strain evidence="3">LMG S-19264</strain>
    </source>
</reference>
<dbReference type="NCBIfam" id="TIGR03725">
    <property type="entry name" value="T6A_YeaZ"/>
    <property type="match status" value="1"/>
</dbReference>
<name>A0ABM5PMW0_9CORY</name>
<dbReference type="SUPFAM" id="SSF53067">
    <property type="entry name" value="Actin-like ATPase domain"/>
    <property type="match status" value="2"/>
</dbReference>
<dbReference type="Gene3D" id="3.30.420.40">
    <property type="match status" value="2"/>
</dbReference>
<dbReference type="PANTHER" id="PTHR11735:SF11">
    <property type="entry name" value="TRNA THREONYLCARBAMOYLADENOSINE BIOSYNTHESIS PROTEIN TSAB"/>
    <property type="match status" value="1"/>
</dbReference>
<sequence length="232" mass="24582">MRVLALDTATPDLVTGVVDTSSGQIDEQVIEDTRLLSEQLMPAVEEVIGKQTSGYNALDAIAVGVGPGPFTGLRVGMATASALGQALGIPLHGVCTHDAIAHEVATSVEEAATLLVATDARRKEIYFAYYRITNGTAERVGEPNVVRPEDLQVPAELGELDIISIPANLVERLPESVRALRVLNQRPTTAALAAVAALDETPQPLVPLYLRRPDAKEPAAKPRSAAIPEVEL</sequence>
<gene>
    <name evidence="2" type="ORF">CCASEI_03090</name>
</gene>
<evidence type="ECO:0000259" key="1">
    <source>
        <dbReference type="Pfam" id="PF00814"/>
    </source>
</evidence>
<dbReference type="CDD" id="cd24032">
    <property type="entry name" value="ASKHA_NBD_TsaB"/>
    <property type="match status" value="1"/>
</dbReference>
<dbReference type="InterPro" id="IPR000905">
    <property type="entry name" value="Gcp-like_dom"/>
</dbReference>
<dbReference type="InterPro" id="IPR022496">
    <property type="entry name" value="T6A_TsaB"/>
</dbReference>